<proteinExistence type="predicted"/>
<feature type="domain" description="Chromo" evidence="3">
    <location>
        <begin position="146"/>
        <end position="205"/>
    </location>
</feature>
<feature type="region of interest" description="Disordered" evidence="2">
    <location>
        <begin position="1"/>
        <end position="34"/>
    </location>
</feature>
<dbReference type="GO" id="GO:0006338">
    <property type="term" value="P:chromatin remodeling"/>
    <property type="evidence" value="ECO:0007669"/>
    <property type="project" value="UniProtKB-ARBA"/>
</dbReference>
<comment type="subunit">
    <text evidence="1">Component of the NuA4 histone acetyltransferase complex.</text>
</comment>
<evidence type="ECO:0000256" key="1">
    <source>
        <dbReference type="ARBA" id="ARBA00011353"/>
    </source>
</evidence>
<accession>A0A8H4KZY1</accession>
<protein>
    <recommendedName>
        <fullName evidence="3">Chromo domain-containing protein</fullName>
    </recommendedName>
</protein>
<dbReference type="InterPro" id="IPR023780">
    <property type="entry name" value="Chromo_domain"/>
</dbReference>
<sequence length="205" mass="24380">MSLSSAAPGNGTQPRRRQYSNDRRNEYPGPLPRARLGRFEFNNQPVQVTADNHIRSPYLPFLPPRPLNFREITGFVVKHISCYRPHGRPAMHTFCPLQMIVEWDDGFNVVVTHDWEHELQETMSSAVYQYWQDQGPRHFAIPQDQWLVFRVLGDRWNSMWEREEYLVQWVGFPESDAQWETAQKIESMDKAKVQEYWRQKRESSV</sequence>
<dbReference type="Pfam" id="PF00385">
    <property type="entry name" value="Chromo"/>
    <property type="match status" value="1"/>
</dbReference>
<dbReference type="InterPro" id="IPR016197">
    <property type="entry name" value="Chromo-like_dom_sf"/>
</dbReference>
<evidence type="ECO:0000313" key="4">
    <source>
        <dbReference type="EMBL" id="KAF4459771.1"/>
    </source>
</evidence>
<evidence type="ECO:0000313" key="5">
    <source>
        <dbReference type="Proteomes" id="UP000554235"/>
    </source>
</evidence>
<comment type="caution">
    <text evidence="4">The sequence shown here is derived from an EMBL/GenBank/DDBJ whole genome shotgun (WGS) entry which is preliminary data.</text>
</comment>
<reference evidence="4 5" key="1">
    <citation type="submission" date="2020-01" db="EMBL/GenBank/DDBJ databases">
        <title>Identification and distribution of gene clusters putatively required for synthesis of sphingolipid metabolism inhibitors in phylogenetically diverse species of the filamentous fungus Fusarium.</title>
        <authorList>
            <person name="Kim H.-S."/>
            <person name="Busman M."/>
            <person name="Brown D.W."/>
            <person name="Divon H."/>
            <person name="Uhlig S."/>
            <person name="Proctor R.H."/>
        </authorList>
    </citation>
    <scope>NUCLEOTIDE SEQUENCE [LARGE SCALE GENOMIC DNA]</scope>
    <source>
        <strain evidence="4 5">NRRL 20459</strain>
    </source>
</reference>
<organism evidence="4 5">
    <name type="scientific">Fusarium albosuccineum</name>
    <dbReference type="NCBI Taxonomy" id="1237068"/>
    <lineage>
        <taxon>Eukaryota</taxon>
        <taxon>Fungi</taxon>
        <taxon>Dikarya</taxon>
        <taxon>Ascomycota</taxon>
        <taxon>Pezizomycotina</taxon>
        <taxon>Sordariomycetes</taxon>
        <taxon>Hypocreomycetidae</taxon>
        <taxon>Hypocreales</taxon>
        <taxon>Nectriaceae</taxon>
        <taxon>Fusarium</taxon>
        <taxon>Fusarium decemcellulare species complex</taxon>
    </lineage>
</organism>
<keyword evidence="5" id="KW-1185">Reference proteome</keyword>
<dbReference type="PROSITE" id="PS50013">
    <property type="entry name" value="CHROMO_2"/>
    <property type="match status" value="1"/>
</dbReference>
<evidence type="ECO:0000256" key="2">
    <source>
        <dbReference type="SAM" id="MobiDB-lite"/>
    </source>
</evidence>
<dbReference type="AlphaFoldDB" id="A0A8H4KZY1"/>
<dbReference type="InterPro" id="IPR000953">
    <property type="entry name" value="Chromo/chromo_shadow_dom"/>
</dbReference>
<dbReference type="EMBL" id="JAADYS010002090">
    <property type="protein sequence ID" value="KAF4459771.1"/>
    <property type="molecule type" value="Genomic_DNA"/>
</dbReference>
<name>A0A8H4KZY1_9HYPO</name>
<dbReference type="Proteomes" id="UP000554235">
    <property type="component" value="Unassembled WGS sequence"/>
</dbReference>
<dbReference type="Gene3D" id="2.40.50.40">
    <property type="match status" value="1"/>
</dbReference>
<dbReference type="SMART" id="SM00298">
    <property type="entry name" value="CHROMO"/>
    <property type="match status" value="1"/>
</dbReference>
<gene>
    <name evidence="4" type="ORF">FALBO_13465</name>
</gene>
<dbReference type="CDD" id="cd00024">
    <property type="entry name" value="CD_CSD"/>
    <property type="match status" value="1"/>
</dbReference>
<evidence type="ECO:0000259" key="3">
    <source>
        <dbReference type="PROSITE" id="PS50013"/>
    </source>
</evidence>
<dbReference type="SUPFAM" id="SSF54160">
    <property type="entry name" value="Chromo domain-like"/>
    <property type="match status" value="1"/>
</dbReference>
<feature type="compositionally biased region" description="Polar residues" evidence="2">
    <location>
        <begin position="1"/>
        <end position="13"/>
    </location>
</feature>
<dbReference type="OrthoDB" id="433924at2759"/>